<dbReference type="Proteomes" id="UP001465153">
    <property type="component" value="Unassembled WGS sequence"/>
</dbReference>
<proteinExistence type="predicted"/>
<name>A0ABQ0AC59_9GAMM</name>
<keyword evidence="2" id="KW-1185">Reference proteome</keyword>
<reference evidence="1 2" key="1">
    <citation type="submission" date="2024-04" db="EMBL/GenBank/DDBJ databases">
        <title>Draft genome sequence of Sessilibacter corallicola NBRC 116591.</title>
        <authorList>
            <person name="Miyakawa T."/>
            <person name="Kusuya Y."/>
            <person name="Miura T."/>
        </authorList>
    </citation>
    <scope>NUCLEOTIDE SEQUENCE [LARGE SCALE GENOMIC DNA]</scope>
    <source>
        <strain evidence="1 2">KU-00831-HH</strain>
    </source>
</reference>
<evidence type="ECO:0000313" key="1">
    <source>
        <dbReference type="EMBL" id="GAA6169243.1"/>
    </source>
</evidence>
<accession>A0ABQ0AC59</accession>
<gene>
    <name evidence="1" type="ORF">NBRC116591_30540</name>
</gene>
<comment type="caution">
    <text evidence="1">The sequence shown here is derived from an EMBL/GenBank/DDBJ whole genome shotgun (WGS) entry which is preliminary data.</text>
</comment>
<sequence length="52" mass="5962">MLTETSDQPKLLDAKLGINSGSIIEIRQYRLWMKGYIKGLSTPKFKDMKDTT</sequence>
<dbReference type="EMBL" id="BAABWN010000010">
    <property type="protein sequence ID" value="GAA6169243.1"/>
    <property type="molecule type" value="Genomic_DNA"/>
</dbReference>
<evidence type="ECO:0000313" key="2">
    <source>
        <dbReference type="Proteomes" id="UP001465153"/>
    </source>
</evidence>
<organism evidence="1 2">
    <name type="scientific">Sessilibacter corallicola</name>
    <dbReference type="NCBI Taxonomy" id="2904075"/>
    <lineage>
        <taxon>Bacteria</taxon>
        <taxon>Pseudomonadati</taxon>
        <taxon>Pseudomonadota</taxon>
        <taxon>Gammaproteobacteria</taxon>
        <taxon>Cellvibrionales</taxon>
        <taxon>Cellvibrionaceae</taxon>
        <taxon>Sessilibacter</taxon>
    </lineage>
</organism>
<protein>
    <submittedName>
        <fullName evidence="1">Uncharacterized protein</fullName>
    </submittedName>
</protein>